<sequence>MPEHKPEVIEQNAKDEEHNARKATAVVNDAISHMVPQRHYDEDKSRNKR</sequence>
<dbReference type="EMBL" id="JBHRZT010000072">
    <property type="protein sequence ID" value="MFC3885444.1"/>
    <property type="molecule type" value="Genomic_DNA"/>
</dbReference>
<name>A0ABV8B7G5_9BACI</name>
<evidence type="ECO:0000313" key="2">
    <source>
        <dbReference type="EMBL" id="MFC3885444.1"/>
    </source>
</evidence>
<keyword evidence="3" id="KW-1185">Reference proteome</keyword>
<organism evidence="2 3">
    <name type="scientific">Bacillus songklensis</name>
    <dbReference type="NCBI Taxonomy" id="1069116"/>
    <lineage>
        <taxon>Bacteria</taxon>
        <taxon>Bacillati</taxon>
        <taxon>Bacillota</taxon>
        <taxon>Bacilli</taxon>
        <taxon>Bacillales</taxon>
        <taxon>Bacillaceae</taxon>
        <taxon>Bacillus</taxon>
    </lineage>
</organism>
<accession>A0ABV8B7G5</accession>
<feature type="region of interest" description="Disordered" evidence="1">
    <location>
        <begin position="26"/>
        <end position="49"/>
    </location>
</feature>
<gene>
    <name evidence="2" type="ORF">ACFOU2_18950</name>
</gene>
<dbReference type="Proteomes" id="UP001595752">
    <property type="component" value="Unassembled WGS sequence"/>
</dbReference>
<protein>
    <submittedName>
        <fullName evidence="2">Uncharacterized protein</fullName>
    </submittedName>
</protein>
<reference evidence="3" key="1">
    <citation type="journal article" date="2019" name="Int. J. Syst. Evol. Microbiol.">
        <title>The Global Catalogue of Microorganisms (GCM) 10K type strain sequencing project: providing services to taxonomists for standard genome sequencing and annotation.</title>
        <authorList>
            <consortium name="The Broad Institute Genomics Platform"/>
            <consortium name="The Broad Institute Genome Sequencing Center for Infectious Disease"/>
            <person name="Wu L."/>
            <person name="Ma J."/>
        </authorList>
    </citation>
    <scope>NUCLEOTIDE SEQUENCE [LARGE SCALE GENOMIC DNA]</scope>
    <source>
        <strain evidence="3">CCUG 61889</strain>
    </source>
</reference>
<evidence type="ECO:0000313" key="3">
    <source>
        <dbReference type="Proteomes" id="UP001595752"/>
    </source>
</evidence>
<dbReference type="RefSeq" id="WP_377917858.1">
    <property type="nucleotide sequence ID" value="NZ_JBHRZT010000072.1"/>
</dbReference>
<comment type="caution">
    <text evidence="2">The sequence shown here is derived from an EMBL/GenBank/DDBJ whole genome shotgun (WGS) entry which is preliminary data.</text>
</comment>
<proteinExistence type="predicted"/>
<feature type="compositionally biased region" description="Basic and acidic residues" evidence="1">
    <location>
        <begin position="38"/>
        <end position="49"/>
    </location>
</feature>
<evidence type="ECO:0000256" key="1">
    <source>
        <dbReference type="SAM" id="MobiDB-lite"/>
    </source>
</evidence>